<name>A0A0P9CH30_9BACL</name>
<dbReference type="Proteomes" id="UP000050482">
    <property type="component" value="Unassembled WGS sequence"/>
</dbReference>
<evidence type="ECO:0000313" key="2">
    <source>
        <dbReference type="EMBL" id="KPV44825.1"/>
    </source>
</evidence>
<keyword evidence="1" id="KW-1133">Transmembrane helix</keyword>
<keyword evidence="1" id="KW-0812">Transmembrane</keyword>
<keyword evidence="1" id="KW-0472">Membrane</keyword>
<feature type="transmembrane region" description="Helical" evidence="1">
    <location>
        <begin position="6"/>
        <end position="25"/>
    </location>
</feature>
<sequence length="114" mass="13424">MLHRPQWWIAIFSLVIVCIGGWGGYSMWYNAQLPWVHYNGNTFVKTSERWNSTQFQDEEGRRYVPSSPPEFIHGYLVYLPVVKPIPGNTAPTVVFTFFVLKRDGYFTLYQEKQK</sequence>
<protein>
    <submittedName>
        <fullName evidence="2">Uncharacterized protein</fullName>
    </submittedName>
</protein>
<dbReference type="PATRIC" id="fig|471514.4.peg.4330"/>
<proteinExistence type="predicted"/>
<evidence type="ECO:0000313" key="3">
    <source>
        <dbReference type="Proteomes" id="UP000050482"/>
    </source>
</evidence>
<dbReference type="EMBL" id="LJCO01000021">
    <property type="protein sequence ID" value="KPV44825.1"/>
    <property type="molecule type" value="Genomic_DNA"/>
</dbReference>
<keyword evidence="3" id="KW-1185">Reference proteome</keyword>
<gene>
    <name evidence="2" type="ORF">AN477_05265</name>
</gene>
<comment type="caution">
    <text evidence="2">The sequence shown here is derived from an EMBL/GenBank/DDBJ whole genome shotgun (WGS) entry which is preliminary data.</text>
</comment>
<organism evidence="2 3">
    <name type="scientific">Alicyclobacillus ferrooxydans</name>
    <dbReference type="NCBI Taxonomy" id="471514"/>
    <lineage>
        <taxon>Bacteria</taxon>
        <taxon>Bacillati</taxon>
        <taxon>Bacillota</taxon>
        <taxon>Bacilli</taxon>
        <taxon>Bacillales</taxon>
        <taxon>Alicyclobacillaceae</taxon>
        <taxon>Alicyclobacillus</taxon>
    </lineage>
</organism>
<accession>A0A0P9CH30</accession>
<reference evidence="2 3" key="1">
    <citation type="submission" date="2015-09" db="EMBL/GenBank/DDBJ databases">
        <title>Draft genome sequence of Alicyclobacillus ferrooxydans DSM 22381.</title>
        <authorList>
            <person name="Hemp J."/>
        </authorList>
    </citation>
    <scope>NUCLEOTIDE SEQUENCE [LARGE SCALE GENOMIC DNA]</scope>
    <source>
        <strain evidence="2 3">TC-34</strain>
    </source>
</reference>
<evidence type="ECO:0000256" key="1">
    <source>
        <dbReference type="SAM" id="Phobius"/>
    </source>
</evidence>
<dbReference type="AlphaFoldDB" id="A0A0P9CH30"/>